<dbReference type="GO" id="GO:0016020">
    <property type="term" value="C:membrane"/>
    <property type="evidence" value="ECO:0007669"/>
    <property type="project" value="GOC"/>
</dbReference>
<evidence type="ECO:0000256" key="1">
    <source>
        <dbReference type="ARBA" id="ARBA00022490"/>
    </source>
</evidence>
<dbReference type="Pfam" id="PF00132">
    <property type="entry name" value="Hexapep"/>
    <property type="match status" value="1"/>
</dbReference>
<feature type="domain" description="UDP N-acetylglucosamine O-acyltransferase C-terminal" evidence="9">
    <location>
        <begin position="180"/>
        <end position="261"/>
    </location>
</feature>
<dbReference type="RefSeq" id="WP_109188469.1">
    <property type="nucleotide sequence ID" value="NZ_BMYA01000001.1"/>
</dbReference>
<keyword evidence="3 8" id="KW-0441">Lipid A biosynthesis</keyword>
<dbReference type="GO" id="GO:0009245">
    <property type="term" value="P:lipid A biosynthetic process"/>
    <property type="evidence" value="ECO:0007669"/>
    <property type="project" value="UniProtKB-UniRule"/>
</dbReference>
<dbReference type="UniPathway" id="UPA00359">
    <property type="reaction ID" value="UER00477"/>
</dbReference>
<dbReference type="NCBIfam" id="NF003657">
    <property type="entry name" value="PRK05289.1"/>
    <property type="match status" value="1"/>
</dbReference>
<evidence type="ECO:0000256" key="4">
    <source>
        <dbReference type="ARBA" id="ARBA00022679"/>
    </source>
</evidence>
<dbReference type="SUPFAM" id="SSF51161">
    <property type="entry name" value="Trimeric LpxA-like enzymes"/>
    <property type="match status" value="1"/>
</dbReference>
<keyword evidence="6 8" id="KW-0443">Lipid metabolism</keyword>
<dbReference type="EMBL" id="QEWQ01000001">
    <property type="protein sequence ID" value="PWD81848.1"/>
    <property type="molecule type" value="Genomic_DNA"/>
</dbReference>
<evidence type="ECO:0000256" key="7">
    <source>
        <dbReference type="ARBA" id="ARBA00023315"/>
    </source>
</evidence>
<accession>A0A2U2AGR9</accession>
<dbReference type="Gene3D" id="2.160.10.10">
    <property type="entry name" value="Hexapeptide repeat proteins"/>
    <property type="match status" value="1"/>
</dbReference>
<keyword evidence="11" id="KW-1185">Reference proteome</keyword>
<reference evidence="11" key="1">
    <citation type="submission" date="2018-05" db="EMBL/GenBank/DDBJ databases">
        <title>Ignatzschineria dubaiensis sp. nov., isolated from necrotic foot tissues of dromedaries (Camelus dromedarius) and associated maggots in Dubai, United Arab Emirates.</title>
        <authorList>
            <person name="Tsang C.C."/>
            <person name="Tang J.Y.M."/>
            <person name="Fong J.Y.H."/>
            <person name="Kinne J."/>
            <person name="Lee H.H."/>
            <person name="Joseph M."/>
            <person name="Jose S."/>
            <person name="Schuster R.K."/>
            <person name="Tang Y."/>
            <person name="Sivakumar S."/>
            <person name="Chen J.H.K."/>
            <person name="Teng J.L.L."/>
            <person name="Lau S.K.P."/>
            <person name="Wernery U."/>
            <person name="Woo P.C.Y."/>
        </authorList>
    </citation>
    <scope>NUCLEOTIDE SEQUENCE [LARGE SCALE GENOMIC DNA]</scope>
    <source>
        <strain evidence="11">KCTC 22644</strain>
    </source>
</reference>
<keyword evidence="5 8" id="KW-0677">Repeat</keyword>
<evidence type="ECO:0000256" key="3">
    <source>
        <dbReference type="ARBA" id="ARBA00022556"/>
    </source>
</evidence>
<comment type="function">
    <text evidence="8">Involved in the biosynthesis of lipid A, a phosphorylated glycolipid that anchors the lipopolysaccharide to the outer membrane of the cell.</text>
</comment>
<dbReference type="InterPro" id="IPR018357">
    <property type="entry name" value="Hexapep_transf_CS"/>
</dbReference>
<dbReference type="Pfam" id="PF13720">
    <property type="entry name" value="Acetyltransf_11"/>
    <property type="match status" value="1"/>
</dbReference>
<comment type="pathway">
    <text evidence="8">Glycolipid biosynthesis; lipid IV(A) biosynthesis; lipid IV(A) from (3R)-3-hydroxytetradecanoyl-[acyl-carrier-protein] and UDP-N-acetyl-alpha-D-glucosamine: step 1/6.</text>
</comment>
<evidence type="ECO:0000256" key="2">
    <source>
        <dbReference type="ARBA" id="ARBA00022516"/>
    </source>
</evidence>
<keyword evidence="1 8" id="KW-0963">Cytoplasm</keyword>
<dbReference type="OrthoDB" id="9807278at2"/>
<dbReference type="InterPro" id="IPR001451">
    <property type="entry name" value="Hexapep"/>
</dbReference>
<dbReference type="InterPro" id="IPR011004">
    <property type="entry name" value="Trimer_LpxA-like_sf"/>
</dbReference>
<comment type="subunit">
    <text evidence="8">Homotrimer.</text>
</comment>
<dbReference type="AlphaFoldDB" id="A0A2U2AGR9"/>
<evidence type="ECO:0000256" key="6">
    <source>
        <dbReference type="ARBA" id="ARBA00023098"/>
    </source>
</evidence>
<dbReference type="NCBIfam" id="TIGR01852">
    <property type="entry name" value="lipid_A_lpxA"/>
    <property type="match status" value="1"/>
</dbReference>
<dbReference type="EC" id="2.3.1.129" evidence="8"/>
<dbReference type="PANTHER" id="PTHR43480:SF1">
    <property type="entry name" value="ACYL-[ACYL-CARRIER-PROTEIN]--UDP-N-ACETYLGLUCOSAMINE O-ACYLTRANSFERASE, MITOCHONDRIAL-RELATED"/>
    <property type="match status" value="1"/>
</dbReference>
<dbReference type="PROSITE" id="PS00101">
    <property type="entry name" value="HEXAPEP_TRANSFERASES"/>
    <property type="match status" value="1"/>
</dbReference>
<dbReference type="InterPro" id="IPR029098">
    <property type="entry name" value="Acetyltransf_C"/>
</dbReference>
<comment type="caution">
    <text evidence="10">The sequence shown here is derived from an EMBL/GenBank/DDBJ whole genome shotgun (WGS) entry which is preliminary data.</text>
</comment>
<keyword evidence="2 8" id="KW-0444">Lipid biosynthesis</keyword>
<keyword evidence="7 8" id="KW-0012">Acyltransferase</keyword>
<dbReference type="GO" id="GO:0008780">
    <property type="term" value="F:acyl-[acyl-carrier-protein]-UDP-N-acetylglucosamine O-acyltransferase activity"/>
    <property type="evidence" value="ECO:0007669"/>
    <property type="project" value="UniProtKB-UniRule"/>
</dbReference>
<evidence type="ECO:0000313" key="11">
    <source>
        <dbReference type="Proteomes" id="UP000245020"/>
    </source>
</evidence>
<dbReference type="CDD" id="cd03351">
    <property type="entry name" value="LbH_UDP-GlcNAc_AT"/>
    <property type="match status" value="1"/>
</dbReference>
<proteinExistence type="inferred from homology"/>
<dbReference type="InterPro" id="IPR010137">
    <property type="entry name" value="Lipid_A_LpxA"/>
</dbReference>
<keyword evidence="4 8" id="KW-0808">Transferase</keyword>
<evidence type="ECO:0000256" key="5">
    <source>
        <dbReference type="ARBA" id="ARBA00022737"/>
    </source>
</evidence>
<name>A0A2U2AGR9_9GAMM</name>
<comment type="similarity">
    <text evidence="8">Belongs to the transferase hexapeptide repeat family. LpxA subfamily.</text>
</comment>
<comment type="subcellular location">
    <subcellularLocation>
        <location evidence="8">Cytoplasm</location>
    </subcellularLocation>
</comment>
<dbReference type="PANTHER" id="PTHR43480">
    <property type="entry name" value="ACYL-[ACYL-CARRIER-PROTEIN]--UDP-N-ACETYLGLUCOSAMINE O-ACYLTRANSFERASE"/>
    <property type="match status" value="1"/>
</dbReference>
<dbReference type="Gene3D" id="1.20.1180.10">
    <property type="entry name" value="Udp N-acetylglucosamine O-acyltransferase, C-terminal domain"/>
    <property type="match status" value="1"/>
</dbReference>
<protein>
    <recommendedName>
        <fullName evidence="8">Acyl-[acyl-carrier-protein]--UDP-N-acetylglucosamine O-acyltransferase</fullName>
        <shortName evidence="8">UDP-N-acetylglucosamine acyltransferase</shortName>
        <ecNumber evidence="8">2.3.1.129</ecNumber>
    </recommendedName>
</protein>
<dbReference type="HAMAP" id="MF_00387">
    <property type="entry name" value="LpxA"/>
    <property type="match status" value="1"/>
</dbReference>
<evidence type="ECO:0000256" key="8">
    <source>
        <dbReference type="HAMAP-Rule" id="MF_00387"/>
    </source>
</evidence>
<dbReference type="PIRSF" id="PIRSF000456">
    <property type="entry name" value="UDP-GlcNAc_acltr"/>
    <property type="match status" value="1"/>
</dbReference>
<evidence type="ECO:0000259" key="9">
    <source>
        <dbReference type="Pfam" id="PF13720"/>
    </source>
</evidence>
<evidence type="ECO:0000313" key="10">
    <source>
        <dbReference type="EMBL" id="PWD81848.1"/>
    </source>
</evidence>
<dbReference type="InterPro" id="IPR037157">
    <property type="entry name" value="Acetyltransf_C_sf"/>
</dbReference>
<sequence length="262" mass="28632">MTNSLIHPTAVIDPTAELDPSVKVGPFCVIGPEVKIGRGTVLTSHVVIQGPTTIGEDNTFYQFCSIGEVPQDKKFKDGDRVFLEIGDRNTIREYVSVSRGTIQDHGITKIGDDNWIMATCHIAHDCIVGNRTIFANGASLAGHAVIEDDVILGGYSMIYQRCRVGEGAITGFSSGIHRNVPPFITAAGYRAVPSGINAEGLRRRNFSAEAIKATKEAYRFLYRKDLTLQDAITEIKGLVAEAPHLAKMVKFLEETEDRGIIR</sequence>
<dbReference type="GO" id="GO:0005737">
    <property type="term" value="C:cytoplasm"/>
    <property type="evidence" value="ECO:0007669"/>
    <property type="project" value="UniProtKB-SubCell"/>
</dbReference>
<dbReference type="Proteomes" id="UP000245020">
    <property type="component" value="Unassembled WGS sequence"/>
</dbReference>
<gene>
    <name evidence="8" type="primary">lpxA</name>
    <name evidence="10" type="ORF">DC083_01280</name>
</gene>
<comment type="catalytic activity">
    <reaction evidence="8">
        <text>a (3R)-hydroxyacyl-[ACP] + UDP-N-acetyl-alpha-D-glucosamine = a UDP-3-O-[(3R)-3-hydroxyacyl]-N-acetyl-alpha-D-glucosamine + holo-[ACP]</text>
        <dbReference type="Rhea" id="RHEA:67812"/>
        <dbReference type="Rhea" id="RHEA-COMP:9685"/>
        <dbReference type="Rhea" id="RHEA-COMP:9945"/>
        <dbReference type="ChEBI" id="CHEBI:57705"/>
        <dbReference type="ChEBI" id="CHEBI:64479"/>
        <dbReference type="ChEBI" id="CHEBI:78827"/>
        <dbReference type="ChEBI" id="CHEBI:173225"/>
        <dbReference type="EC" id="2.3.1.129"/>
    </reaction>
</comment>
<organism evidence="10 11">
    <name type="scientific">Ignatzschineria ureiclastica</name>
    <dbReference type="NCBI Taxonomy" id="472582"/>
    <lineage>
        <taxon>Bacteria</taxon>
        <taxon>Pseudomonadati</taxon>
        <taxon>Pseudomonadota</taxon>
        <taxon>Gammaproteobacteria</taxon>
        <taxon>Cardiobacteriales</taxon>
        <taxon>Ignatzschineriaceae</taxon>
        <taxon>Ignatzschineria</taxon>
    </lineage>
</organism>